<feature type="domain" description="PilZ" evidence="1">
    <location>
        <begin position="4"/>
        <end position="105"/>
    </location>
</feature>
<dbReference type="Gene3D" id="2.40.10.220">
    <property type="entry name" value="predicted glycosyltransferase like domains"/>
    <property type="match status" value="1"/>
</dbReference>
<reference evidence="2 3" key="1">
    <citation type="submission" date="2023-02" db="EMBL/GenBank/DDBJ databases">
        <title>Gemone sequence of Telluria chitinolytica ACM 3522T.</title>
        <authorList>
            <person name="Frediansyah A."/>
            <person name="Miess H."/>
            <person name="Gross H."/>
        </authorList>
    </citation>
    <scope>NUCLEOTIDE SEQUENCE [LARGE SCALE GENOMIC DNA]</scope>
    <source>
        <strain evidence="2 3">ACM 3522</strain>
    </source>
</reference>
<evidence type="ECO:0000313" key="3">
    <source>
        <dbReference type="Proteomes" id="UP001216510"/>
    </source>
</evidence>
<evidence type="ECO:0000259" key="1">
    <source>
        <dbReference type="Pfam" id="PF07238"/>
    </source>
</evidence>
<protein>
    <submittedName>
        <fullName evidence="2">PilZ domain-containing protein</fullName>
    </submittedName>
</protein>
<keyword evidence="3" id="KW-1185">Reference proteome</keyword>
<gene>
    <name evidence="2" type="ORF">PX653_10885</name>
</gene>
<accession>A0ABY8BHT4</accession>
<dbReference type="RefSeq" id="WP_277417897.1">
    <property type="nucleotide sequence ID" value="NZ_CP119083.1"/>
</dbReference>
<proteinExistence type="predicted"/>
<dbReference type="InterPro" id="IPR009875">
    <property type="entry name" value="PilZ_domain"/>
</dbReference>
<dbReference type="EMBL" id="CP119083">
    <property type="protein sequence ID" value="WEF35231.1"/>
    <property type="molecule type" value="Genomic_DNA"/>
</dbReference>
<evidence type="ECO:0000313" key="2">
    <source>
        <dbReference type="EMBL" id="WEF35231.1"/>
    </source>
</evidence>
<name>A0ABY8BHT4_9BURK</name>
<dbReference type="Pfam" id="PF07238">
    <property type="entry name" value="PilZ"/>
    <property type="match status" value="1"/>
</dbReference>
<dbReference type="SUPFAM" id="SSF141371">
    <property type="entry name" value="PilZ domain-like"/>
    <property type="match status" value="1"/>
</dbReference>
<dbReference type="Proteomes" id="UP001216510">
    <property type="component" value="Chromosome"/>
</dbReference>
<organism evidence="2 3">
    <name type="scientific">Pseudoduganella chitinolytica</name>
    <dbReference type="NCBI Taxonomy" id="34070"/>
    <lineage>
        <taxon>Bacteria</taxon>
        <taxon>Pseudomonadati</taxon>
        <taxon>Pseudomonadota</taxon>
        <taxon>Betaproteobacteria</taxon>
        <taxon>Burkholderiales</taxon>
        <taxon>Oxalobacteraceae</taxon>
        <taxon>Telluria group</taxon>
        <taxon>Pseudoduganella</taxon>
    </lineage>
</organism>
<sequence>MSVEQRQSARKIMRTRAMVVMDGGQPKPARTYDISLGGVSVTTEYKLNPGQAGQVVFEMLVEGKPQLITVRGKVVHCIFSGDEFKVGFMFQPLAPEALAAITRFMK</sequence>